<dbReference type="InterPro" id="IPR046700">
    <property type="entry name" value="DUF6570"/>
</dbReference>
<reference evidence="2 3" key="1">
    <citation type="journal article" date="2019" name="Nat. Ecol. Evol.">
        <title>Megaphylogeny resolves global patterns of mushroom evolution.</title>
        <authorList>
            <person name="Varga T."/>
            <person name="Krizsan K."/>
            <person name="Foldi C."/>
            <person name="Dima B."/>
            <person name="Sanchez-Garcia M."/>
            <person name="Sanchez-Ramirez S."/>
            <person name="Szollosi G.J."/>
            <person name="Szarkandi J.G."/>
            <person name="Papp V."/>
            <person name="Albert L."/>
            <person name="Andreopoulos W."/>
            <person name="Angelini C."/>
            <person name="Antonin V."/>
            <person name="Barry K.W."/>
            <person name="Bougher N.L."/>
            <person name="Buchanan P."/>
            <person name="Buyck B."/>
            <person name="Bense V."/>
            <person name="Catcheside P."/>
            <person name="Chovatia M."/>
            <person name="Cooper J."/>
            <person name="Damon W."/>
            <person name="Desjardin D."/>
            <person name="Finy P."/>
            <person name="Geml J."/>
            <person name="Haridas S."/>
            <person name="Hughes K."/>
            <person name="Justo A."/>
            <person name="Karasinski D."/>
            <person name="Kautmanova I."/>
            <person name="Kiss B."/>
            <person name="Kocsube S."/>
            <person name="Kotiranta H."/>
            <person name="LaButti K.M."/>
            <person name="Lechner B.E."/>
            <person name="Liimatainen K."/>
            <person name="Lipzen A."/>
            <person name="Lukacs Z."/>
            <person name="Mihaltcheva S."/>
            <person name="Morgado L.N."/>
            <person name="Niskanen T."/>
            <person name="Noordeloos M.E."/>
            <person name="Ohm R.A."/>
            <person name="Ortiz-Santana B."/>
            <person name="Ovrebo C."/>
            <person name="Racz N."/>
            <person name="Riley R."/>
            <person name="Savchenko A."/>
            <person name="Shiryaev A."/>
            <person name="Soop K."/>
            <person name="Spirin V."/>
            <person name="Szebenyi C."/>
            <person name="Tomsovsky M."/>
            <person name="Tulloss R.E."/>
            <person name="Uehling J."/>
            <person name="Grigoriev I.V."/>
            <person name="Vagvolgyi C."/>
            <person name="Papp T."/>
            <person name="Martin F.M."/>
            <person name="Miettinen O."/>
            <person name="Hibbett D.S."/>
            <person name="Nagy L.G."/>
        </authorList>
    </citation>
    <scope>NUCLEOTIDE SEQUENCE [LARGE SCALE GENOMIC DNA]</scope>
    <source>
        <strain evidence="2 3">CBS 962.96</strain>
    </source>
</reference>
<feature type="non-terminal residue" evidence="2">
    <location>
        <position position="1"/>
    </location>
</feature>
<dbReference type="OrthoDB" id="3257061at2759"/>
<feature type="non-terminal residue" evidence="2">
    <location>
        <position position="171"/>
    </location>
</feature>
<organism evidence="2 3">
    <name type="scientific">Dendrothele bispora (strain CBS 962.96)</name>
    <dbReference type="NCBI Taxonomy" id="1314807"/>
    <lineage>
        <taxon>Eukaryota</taxon>
        <taxon>Fungi</taxon>
        <taxon>Dikarya</taxon>
        <taxon>Basidiomycota</taxon>
        <taxon>Agaricomycotina</taxon>
        <taxon>Agaricomycetes</taxon>
        <taxon>Agaricomycetidae</taxon>
        <taxon>Agaricales</taxon>
        <taxon>Agaricales incertae sedis</taxon>
        <taxon>Dendrothele</taxon>
    </lineage>
</organism>
<gene>
    <name evidence="2" type="ORF">K435DRAFT_606877</name>
</gene>
<sequence>LCKRCLTPLSHEKMPMFALANHMYHGELPPEIDQLNIQTWAEEMACALYHTRAHVIRLYGSTDESQPRVLHGNTCAHELNTVSKARVLPWISSDLNGFISIVFVGPRKLSLTDLQNLNQLYVRKEVVWRLLCHLFSHNKLYMQLPPPDQRLLYLYPDNAILPGLPERIIYD</sequence>
<evidence type="ECO:0000313" key="2">
    <source>
        <dbReference type="EMBL" id="THV01369.1"/>
    </source>
</evidence>
<dbReference type="Proteomes" id="UP000297245">
    <property type="component" value="Unassembled WGS sequence"/>
</dbReference>
<dbReference type="EMBL" id="ML179091">
    <property type="protein sequence ID" value="THV01369.1"/>
    <property type="molecule type" value="Genomic_DNA"/>
</dbReference>
<evidence type="ECO:0000259" key="1">
    <source>
        <dbReference type="Pfam" id="PF20209"/>
    </source>
</evidence>
<dbReference type="Pfam" id="PF20209">
    <property type="entry name" value="DUF6570"/>
    <property type="match status" value="1"/>
</dbReference>
<evidence type="ECO:0000313" key="3">
    <source>
        <dbReference type="Proteomes" id="UP000297245"/>
    </source>
</evidence>
<feature type="domain" description="DUF6570" evidence="1">
    <location>
        <begin position="12"/>
        <end position="144"/>
    </location>
</feature>
<keyword evidence="3" id="KW-1185">Reference proteome</keyword>
<accession>A0A4S8MGM7</accession>
<protein>
    <recommendedName>
        <fullName evidence="1">DUF6570 domain-containing protein</fullName>
    </recommendedName>
</protein>
<proteinExistence type="predicted"/>
<dbReference type="AlphaFoldDB" id="A0A4S8MGM7"/>
<name>A0A4S8MGM7_DENBC</name>